<name>A0ACA9LXS6_9GLOM</name>
<gene>
    <name evidence="1" type="ORF">SCALOS_LOCUS5403</name>
</gene>
<dbReference type="EMBL" id="CAJVPM010008751">
    <property type="protein sequence ID" value="CAG8557810.1"/>
    <property type="molecule type" value="Genomic_DNA"/>
</dbReference>
<proteinExistence type="predicted"/>
<organism evidence="1 2">
    <name type="scientific">Scutellospora calospora</name>
    <dbReference type="NCBI Taxonomy" id="85575"/>
    <lineage>
        <taxon>Eukaryota</taxon>
        <taxon>Fungi</taxon>
        <taxon>Fungi incertae sedis</taxon>
        <taxon>Mucoromycota</taxon>
        <taxon>Glomeromycotina</taxon>
        <taxon>Glomeromycetes</taxon>
        <taxon>Diversisporales</taxon>
        <taxon>Gigasporaceae</taxon>
        <taxon>Scutellospora</taxon>
    </lineage>
</organism>
<sequence length="260" mass="30565">KNDKSTCEKTFNVTYCNDCQKLIFHDLTQEDNDCATSFVLIKEIAKEVKELDKDIDIYNLTYFKKGLKNYCDQQFNCDLHTAEKYWTEIEQVCVKELSDKIDLNGDPKKVDKTVLMTYGTLFTYYFGIPEHKALCYKSSDSDEFCVVDLLEKLMNYVKEVTDADPKPTLSMNFNYIIKKDGTKVPIPKKIFCGEKCLEYISKMYISWVKEYKLSPEIIENLYGSEDEMIDNMSCKYEDKRGIIRRTSDLYLTPFRSYFLK</sequence>
<protein>
    <submittedName>
        <fullName evidence="1">316_t:CDS:1</fullName>
    </submittedName>
</protein>
<reference evidence="1" key="1">
    <citation type="submission" date="2021-06" db="EMBL/GenBank/DDBJ databases">
        <authorList>
            <person name="Kallberg Y."/>
            <person name="Tangrot J."/>
            <person name="Rosling A."/>
        </authorList>
    </citation>
    <scope>NUCLEOTIDE SEQUENCE</scope>
    <source>
        <strain evidence="1">AU212A</strain>
    </source>
</reference>
<evidence type="ECO:0000313" key="1">
    <source>
        <dbReference type="EMBL" id="CAG8557810.1"/>
    </source>
</evidence>
<dbReference type="Proteomes" id="UP000789860">
    <property type="component" value="Unassembled WGS sequence"/>
</dbReference>
<keyword evidence="2" id="KW-1185">Reference proteome</keyword>
<accession>A0ACA9LXS6</accession>
<feature type="non-terminal residue" evidence="1">
    <location>
        <position position="1"/>
    </location>
</feature>
<comment type="caution">
    <text evidence="1">The sequence shown here is derived from an EMBL/GenBank/DDBJ whole genome shotgun (WGS) entry which is preliminary data.</text>
</comment>
<evidence type="ECO:0000313" key="2">
    <source>
        <dbReference type="Proteomes" id="UP000789860"/>
    </source>
</evidence>